<comment type="caution">
    <text evidence="4">The sequence shown here is derived from an EMBL/GenBank/DDBJ whole genome shotgun (WGS) entry which is preliminary data.</text>
</comment>
<dbReference type="Gene3D" id="3.90.1580.10">
    <property type="entry name" value="paralog of FGE (formylglycine-generating enzyme)"/>
    <property type="match status" value="1"/>
</dbReference>
<evidence type="ECO:0000259" key="2">
    <source>
        <dbReference type="Pfam" id="PF00656"/>
    </source>
</evidence>
<dbReference type="InterPro" id="IPR051043">
    <property type="entry name" value="Sulfatase_Mod_Factor_Kinase"/>
</dbReference>
<dbReference type="EMBL" id="QJJK01000021">
    <property type="protein sequence ID" value="PXW51154.1"/>
    <property type="molecule type" value="Genomic_DNA"/>
</dbReference>
<dbReference type="PANTHER" id="PTHR23150">
    <property type="entry name" value="SULFATASE MODIFYING FACTOR 1, 2"/>
    <property type="match status" value="1"/>
</dbReference>
<evidence type="ECO:0000256" key="1">
    <source>
        <dbReference type="SAM" id="MobiDB-lite"/>
    </source>
</evidence>
<sequence length="594" mass="64804">MPQEHGGEVMSGSAPGTGKDTLPRRRQRIALLVGNAAYPGQRLANPVNDVRLIERTMRLLDFDVEVVIDATKAQFETAIVRFGERIEQAELLEASFFYYAGHGVQYQGDNFLLPIDAEIQATRYLKSGAVKADAVVEQLALNSAADHIVVFDACRNNPIPEAYNSTRDVTQGLADIRNTPSGTLITFSTGAGKVALDGDDGPNSPYAAALAHKLALPGRRILEIFGEVNGEVGRRTNGRQVPAMFLSGALPMIVLRPISADVHAEAKTMTVIGNQIQQSAGQFVSFNVGVGGVGLSGKRAFLPGNGVHESFKDIDVGPEMVVVPAGTFTMGTGEDEYGDLNERPAHAVTIVRPFAVGRCCVTVNEYRSFVDATGHPTHEPIFSRAGAFFAFGDLVVTTKPGRNWRRPGFAQTDDHPVVGVSWADANAYVTWLAARTGQPYRLLSEAEWEYAARAGSSDRYAWGRDITRARANFDDDPELRRRHPTAWRYQARRGTCPAVHYDPNAWGLFNMHGNVAEWVEDDWHEDYQGATGDGTPRVDRQADDPSLPALKVIRGGSWDSTDSHVRSASRSSIHASWATSWIGFRVARDINDSA</sequence>
<dbReference type="SUPFAM" id="SSF56436">
    <property type="entry name" value="C-type lectin-like"/>
    <property type="match status" value="1"/>
</dbReference>
<protein>
    <submittedName>
        <fullName evidence="4">Formylglycine-generating enzyme required for sulfatase activity</fullName>
    </submittedName>
</protein>
<dbReference type="SUPFAM" id="SSF52129">
    <property type="entry name" value="Caspase-like"/>
    <property type="match status" value="1"/>
</dbReference>
<dbReference type="Pfam" id="PF03781">
    <property type="entry name" value="FGE-sulfatase"/>
    <property type="match status" value="1"/>
</dbReference>
<dbReference type="Pfam" id="PF00656">
    <property type="entry name" value="Peptidase_C14"/>
    <property type="match status" value="1"/>
</dbReference>
<dbReference type="GO" id="GO:0120147">
    <property type="term" value="F:formylglycine-generating oxidase activity"/>
    <property type="evidence" value="ECO:0007669"/>
    <property type="project" value="TreeGrafter"/>
</dbReference>
<evidence type="ECO:0000313" key="5">
    <source>
        <dbReference type="Proteomes" id="UP000248021"/>
    </source>
</evidence>
<dbReference type="InterPro" id="IPR016187">
    <property type="entry name" value="CTDL_fold"/>
</dbReference>
<dbReference type="RefSeq" id="WP_082736922.1">
    <property type="nucleotide sequence ID" value="NZ_JAHBRY010000004.1"/>
</dbReference>
<keyword evidence="5" id="KW-1185">Reference proteome</keyword>
<dbReference type="GO" id="GO:0004197">
    <property type="term" value="F:cysteine-type endopeptidase activity"/>
    <property type="evidence" value="ECO:0007669"/>
    <property type="project" value="InterPro"/>
</dbReference>
<dbReference type="InterPro" id="IPR029030">
    <property type="entry name" value="Caspase-like_dom_sf"/>
</dbReference>
<dbReference type="GO" id="GO:0006508">
    <property type="term" value="P:proteolysis"/>
    <property type="evidence" value="ECO:0007669"/>
    <property type="project" value="InterPro"/>
</dbReference>
<dbReference type="Proteomes" id="UP000248021">
    <property type="component" value="Unassembled WGS sequence"/>
</dbReference>
<accession>A0A2V3TSS7</accession>
<dbReference type="PANTHER" id="PTHR23150:SF35">
    <property type="entry name" value="BLL6746 PROTEIN"/>
    <property type="match status" value="1"/>
</dbReference>
<proteinExistence type="predicted"/>
<organism evidence="4 5">
    <name type="scientific">Chelatococcus asaccharovorans</name>
    <dbReference type="NCBI Taxonomy" id="28210"/>
    <lineage>
        <taxon>Bacteria</taxon>
        <taxon>Pseudomonadati</taxon>
        <taxon>Pseudomonadota</taxon>
        <taxon>Alphaproteobacteria</taxon>
        <taxon>Hyphomicrobiales</taxon>
        <taxon>Chelatococcaceae</taxon>
        <taxon>Chelatococcus</taxon>
    </lineage>
</organism>
<dbReference type="InterPro" id="IPR042095">
    <property type="entry name" value="SUMF_sf"/>
</dbReference>
<reference evidence="4 5" key="1">
    <citation type="submission" date="2018-05" db="EMBL/GenBank/DDBJ databases">
        <title>Genomic Encyclopedia of Type Strains, Phase IV (KMG-IV): sequencing the most valuable type-strain genomes for metagenomic binning, comparative biology and taxonomic classification.</title>
        <authorList>
            <person name="Goeker M."/>
        </authorList>
    </citation>
    <scope>NUCLEOTIDE SEQUENCE [LARGE SCALE GENOMIC DNA]</scope>
    <source>
        <strain evidence="4 5">DSM 6462</strain>
    </source>
</reference>
<dbReference type="InterPro" id="IPR005532">
    <property type="entry name" value="SUMF_dom"/>
</dbReference>
<dbReference type="AlphaFoldDB" id="A0A2V3TSS7"/>
<feature type="region of interest" description="Disordered" evidence="1">
    <location>
        <begin position="1"/>
        <end position="21"/>
    </location>
</feature>
<feature type="domain" description="Peptidase C14 caspase" evidence="2">
    <location>
        <begin position="28"/>
        <end position="244"/>
    </location>
</feature>
<name>A0A2V3TSS7_9HYPH</name>
<evidence type="ECO:0000313" key="4">
    <source>
        <dbReference type="EMBL" id="PXW51154.1"/>
    </source>
</evidence>
<gene>
    <name evidence="4" type="ORF">C7450_12145</name>
</gene>
<evidence type="ECO:0000259" key="3">
    <source>
        <dbReference type="Pfam" id="PF03781"/>
    </source>
</evidence>
<dbReference type="Gene3D" id="3.40.50.1460">
    <property type="match status" value="1"/>
</dbReference>
<dbReference type="InterPro" id="IPR011600">
    <property type="entry name" value="Pept_C14_caspase"/>
</dbReference>
<feature type="domain" description="Sulfatase-modifying factor enzyme-like" evidence="3">
    <location>
        <begin position="318"/>
        <end position="588"/>
    </location>
</feature>